<reference evidence="1 2" key="1">
    <citation type="journal article" date="2015" name="Genome Announc.">
        <title>Complete Genome Sequence of Methylobacterium aquaticum Strain 22A, Isolated from Racomitrium japonicum Moss.</title>
        <authorList>
            <person name="Tani A."/>
            <person name="Ogura Y."/>
            <person name="Hayashi T."/>
            <person name="Kimbara K."/>
        </authorList>
    </citation>
    <scope>NUCLEOTIDE SEQUENCE [LARGE SCALE GENOMIC DNA]</scope>
    <source>
        <strain evidence="1 2">MA-22A</strain>
    </source>
</reference>
<dbReference type="RefSeq" id="WP_145984598.1">
    <property type="nucleotide sequence ID" value="NZ_AP014704.1"/>
</dbReference>
<accession>A0A0C6F8K1</accession>
<proteinExistence type="predicted"/>
<dbReference type="KEGG" id="maqu:Maq22A_c06690"/>
<evidence type="ECO:0000313" key="1">
    <source>
        <dbReference type="EMBL" id="BAQ44683.1"/>
    </source>
</evidence>
<protein>
    <submittedName>
        <fullName evidence="1">Uncharacterized protein</fullName>
    </submittedName>
</protein>
<evidence type="ECO:0000313" key="2">
    <source>
        <dbReference type="Proteomes" id="UP000061432"/>
    </source>
</evidence>
<gene>
    <name evidence="1" type="ORF">Maq22A_c06690</name>
</gene>
<reference evidence="2" key="2">
    <citation type="submission" date="2015-01" db="EMBL/GenBank/DDBJ databases">
        <title>Complete genome sequence of Methylobacterium aquaticum strain 22A.</title>
        <authorList>
            <person name="Tani A."/>
            <person name="Ogura Y."/>
            <person name="Hayashi T."/>
        </authorList>
    </citation>
    <scope>NUCLEOTIDE SEQUENCE [LARGE SCALE GENOMIC DNA]</scope>
    <source>
        <strain evidence="2">MA-22A</strain>
    </source>
</reference>
<dbReference type="STRING" id="270351.Maq22A_c06690"/>
<dbReference type="OrthoDB" id="8450408at2"/>
<sequence>MADRNTKGGGPLALPTTERAVAVAMAAGSGFNTGAVTWTLGRGQRGKRSPRRAEIRIQKKRRRRWLRKHGRVHPDLAALGQIIAGCRRGRLQRRCLHPACPDCAHALQRLLVRTVGHLTAGEPKVAWVTVSIILPASRPNGEADFVGARAQAETLLRAAGVTVGVLGLDVSFNEDHRDALPKDERFADHASVHLYGLIRAEEAPAAQAALKRLIPASEAIRRPVQTKPWDGNLTAVAYAHKPEFQRRQTILRADAKRGLVRTTRDRLLTVEQRIQAVRALDRAGLTGRIILLGLDFKPTNTGRLRLVPTT</sequence>
<dbReference type="Proteomes" id="UP000061432">
    <property type="component" value="Chromosome"/>
</dbReference>
<dbReference type="EMBL" id="AP014704">
    <property type="protein sequence ID" value="BAQ44683.1"/>
    <property type="molecule type" value="Genomic_DNA"/>
</dbReference>
<organism evidence="1 2">
    <name type="scientific">Methylobacterium aquaticum</name>
    <dbReference type="NCBI Taxonomy" id="270351"/>
    <lineage>
        <taxon>Bacteria</taxon>
        <taxon>Pseudomonadati</taxon>
        <taxon>Pseudomonadota</taxon>
        <taxon>Alphaproteobacteria</taxon>
        <taxon>Hyphomicrobiales</taxon>
        <taxon>Methylobacteriaceae</taxon>
        <taxon>Methylobacterium</taxon>
    </lineage>
</organism>
<dbReference type="AlphaFoldDB" id="A0A0C6F8K1"/>
<name>A0A0C6F8K1_9HYPH</name>
<dbReference type="PATRIC" id="fig|270351.10.peg.1272"/>